<dbReference type="GO" id="GO:0051536">
    <property type="term" value="F:iron-sulfur cluster binding"/>
    <property type="evidence" value="ECO:0007669"/>
    <property type="project" value="UniProtKB-KW"/>
</dbReference>
<evidence type="ECO:0000256" key="2">
    <source>
        <dbReference type="ARBA" id="ARBA00009192"/>
    </source>
</evidence>
<feature type="domain" description="4Fe-4S ferredoxin-type" evidence="10">
    <location>
        <begin position="59"/>
        <end position="88"/>
    </location>
</feature>
<organism evidence="11 12">
    <name type="scientific">Sulfoacidibacillus ferrooxidans</name>
    <dbReference type="NCBI Taxonomy" id="2005001"/>
    <lineage>
        <taxon>Bacteria</taxon>
        <taxon>Bacillati</taxon>
        <taxon>Bacillota</taxon>
        <taxon>Bacilli</taxon>
        <taxon>Bacillales</taxon>
        <taxon>Alicyclobacillaceae</taxon>
        <taxon>Sulfoacidibacillus</taxon>
    </lineage>
</organism>
<reference evidence="11" key="1">
    <citation type="submission" date="2022-03" db="EMBL/GenBank/DDBJ databases">
        <title>Draft Genome Sequence of Firmicute Strain S0AB, a Heterotrophic Iron/Sulfur-Oxidizing Extreme Acidophile.</title>
        <authorList>
            <person name="Vergara E."/>
            <person name="Pakostova E."/>
            <person name="Johnson D.B."/>
            <person name="Holmes D.S."/>
        </authorList>
    </citation>
    <scope>NUCLEOTIDE SEQUENCE</scope>
    <source>
        <strain evidence="11">S0AB</strain>
    </source>
</reference>
<keyword evidence="4" id="KW-0813">Transport</keyword>
<gene>
    <name evidence="11" type="ORF">MM817_00378</name>
</gene>
<evidence type="ECO:0000256" key="1">
    <source>
        <dbReference type="ARBA" id="ARBA00003208"/>
    </source>
</evidence>
<dbReference type="PROSITE" id="PS51379">
    <property type="entry name" value="4FE4S_FER_2"/>
    <property type="match status" value="2"/>
</dbReference>
<comment type="similarity">
    <text evidence="2">To ferredoxins from P.putida and C.tartarivorum, ferredoxin I from A.vinelandii, ferredoxin II from D.desulfuricans.</text>
</comment>
<evidence type="ECO:0000256" key="8">
    <source>
        <dbReference type="ARBA" id="ARBA00023014"/>
    </source>
</evidence>
<accession>A0A9X1V9W8</accession>
<dbReference type="PIRSF" id="PIRSF036548">
    <property type="entry name" value="Fdx_FixX"/>
    <property type="match status" value="1"/>
</dbReference>
<keyword evidence="9" id="KW-0535">Nitrogen fixation</keyword>
<dbReference type="GO" id="GO:0005506">
    <property type="term" value="F:iron ion binding"/>
    <property type="evidence" value="ECO:0007669"/>
    <property type="project" value="InterPro"/>
</dbReference>
<evidence type="ECO:0000256" key="5">
    <source>
        <dbReference type="ARBA" id="ARBA00022723"/>
    </source>
</evidence>
<evidence type="ECO:0000256" key="9">
    <source>
        <dbReference type="ARBA" id="ARBA00023231"/>
    </source>
</evidence>
<keyword evidence="12" id="KW-1185">Reference proteome</keyword>
<keyword evidence="6" id="KW-0249">Electron transport</keyword>
<keyword evidence="8" id="KW-0411">Iron-sulfur</keyword>
<evidence type="ECO:0000313" key="11">
    <source>
        <dbReference type="EMBL" id="MCI0182122.1"/>
    </source>
</evidence>
<comment type="caution">
    <text evidence="11">The sequence shown here is derived from an EMBL/GenBank/DDBJ whole genome shotgun (WGS) entry which is preliminary data.</text>
</comment>
<dbReference type="InterPro" id="IPR007859">
    <property type="entry name" value="ETF-QO/FixX_C"/>
</dbReference>
<dbReference type="InterPro" id="IPR017896">
    <property type="entry name" value="4Fe4S_Fe-S-bd"/>
</dbReference>
<dbReference type="PROSITE" id="PS00198">
    <property type="entry name" value="4FE4S_FER_1"/>
    <property type="match status" value="1"/>
</dbReference>
<protein>
    <recommendedName>
        <fullName evidence="3">Ferredoxin-like protein</fullName>
    </recommendedName>
</protein>
<dbReference type="EMBL" id="JALBUF010000001">
    <property type="protein sequence ID" value="MCI0182122.1"/>
    <property type="molecule type" value="Genomic_DNA"/>
</dbReference>
<dbReference type="Proteomes" id="UP001139263">
    <property type="component" value="Unassembled WGS sequence"/>
</dbReference>
<keyword evidence="7" id="KW-0408">Iron</keyword>
<sequence length="99" mass="11444">MEGDERMSSIAEKLYTIRYKVDETSHLIIKDQDVCLHCETKECQDFCPADVYHWMDKESMTSVAFENCIECGTCRIGCPTYNIEWVYPKGGHGITYKFG</sequence>
<evidence type="ECO:0000313" key="12">
    <source>
        <dbReference type="Proteomes" id="UP001139263"/>
    </source>
</evidence>
<dbReference type="SUPFAM" id="SSF54862">
    <property type="entry name" value="4Fe-4S ferredoxins"/>
    <property type="match status" value="1"/>
</dbReference>
<evidence type="ECO:0000256" key="7">
    <source>
        <dbReference type="ARBA" id="ARBA00023004"/>
    </source>
</evidence>
<dbReference type="PANTHER" id="PTHR43082:SF3">
    <property type="entry name" value="FERREDOXIN-LIKE PROTEIN YDIT"/>
    <property type="match status" value="1"/>
</dbReference>
<dbReference type="InterPro" id="IPR012206">
    <property type="entry name" value="Fd_FixX"/>
</dbReference>
<dbReference type="InterPro" id="IPR017900">
    <property type="entry name" value="4Fe4S_Fe_S_CS"/>
</dbReference>
<name>A0A9X1V9W8_9BACL</name>
<keyword evidence="5" id="KW-0479">Metal-binding</keyword>
<comment type="function">
    <text evidence="1">Could be a 3Fe-4S cluster-containing protein.</text>
</comment>
<evidence type="ECO:0000256" key="4">
    <source>
        <dbReference type="ARBA" id="ARBA00022448"/>
    </source>
</evidence>
<proteinExistence type="predicted"/>
<dbReference type="AlphaFoldDB" id="A0A9X1V9W8"/>
<evidence type="ECO:0000259" key="10">
    <source>
        <dbReference type="PROSITE" id="PS51379"/>
    </source>
</evidence>
<dbReference type="PANTHER" id="PTHR43082">
    <property type="entry name" value="FERREDOXIN-LIKE"/>
    <property type="match status" value="1"/>
</dbReference>
<dbReference type="Gene3D" id="3.30.70.20">
    <property type="match status" value="1"/>
</dbReference>
<evidence type="ECO:0000256" key="3">
    <source>
        <dbReference type="ARBA" id="ARBA00020378"/>
    </source>
</evidence>
<evidence type="ECO:0000256" key="6">
    <source>
        <dbReference type="ARBA" id="ARBA00022982"/>
    </source>
</evidence>
<feature type="domain" description="4Fe-4S ferredoxin-type" evidence="10">
    <location>
        <begin position="25"/>
        <end position="57"/>
    </location>
</feature>
<dbReference type="Pfam" id="PF05187">
    <property type="entry name" value="Fer4_ETF_QO"/>
    <property type="match status" value="1"/>
</dbReference>